<dbReference type="EMBL" id="VLLB01000001">
    <property type="protein sequence ID" value="TWI69714.1"/>
    <property type="molecule type" value="Genomic_DNA"/>
</dbReference>
<evidence type="ECO:0000313" key="3">
    <source>
        <dbReference type="EMBL" id="TWI69714.1"/>
    </source>
</evidence>
<accession>A0A562RM74</accession>
<dbReference type="OrthoDB" id="9800154at2"/>
<dbReference type="PANTHER" id="PTHR33745:SF3">
    <property type="entry name" value="RSBT CO-ANTAGONIST PROTEIN RSBRC"/>
    <property type="match status" value="1"/>
</dbReference>
<evidence type="ECO:0000259" key="2">
    <source>
        <dbReference type="PROSITE" id="PS50801"/>
    </source>
</evidence>
<dbReference type="PANTHER" id="PTHR33745">
    <property type="entry name" value="RSBT ANTAGONIST PROTEIN RSBS-RELATED"/>
    <property type="match status" value="1"/>
</dbReference>
<dbReference type="CDD" id="cd07041">
    <property type="entry name" value="STAS_RsbR_RsbS_like"/>
    <property type="match status" value="1"/>
</dbReference>
<dbReference type="Pfam" id="PF14361">
    <property type="entry name" value="RsbRD_N"/>
    <property type="match status" value="1"/>
</dbReference>
<dbReference type="InterPro" id="IPR036513">
    <property type="entry name" value="STAS_dom_sf"/>
</dbReference>
<proteinExistence type="predicted"/>
<name>A0A562RM74_9BURK</name>
<keyword evidence="1" id="KW-0597">Phosphoprotein</keyword>
<sequence length="284" mass="30378">MNTASLGLIAQLLHQHEAPLLDAWQTHLLSQAVRRNSAGEAAGKAQAQRLLQAFAAAATTGSGDLAGPAWSEVRRQLDELSTARARQGFSSTETALFMFSLKAPLFALLREAEVPAALMADATIDAGLLIDWLGLYTIERFQAVREQIILRQQHELLELSTPVVELWEGVLTIPLIGALDSARTQVVMDNLLQKIGDTGAGVVIIDITGVPTVDTLVAQHLLKTVAAARLMGTSCIISGIRPHIAQTIVHLGVDLEDIVTKATLADALRVALRGLATQIVEQPS</sequence>
<dbReference type="Gene3D" id="3.30.750.24">
    <property type="entry name" value="STAS domain"/>
    <property type="match status" value="1"/>
</dbReference>
<protein>
    <submittedName>
        <fullName evidence="3">RsbT co-antagonist protein RsbR</fullName>
    </submittedName>
</protein>
<dbReference type="SUPFAM" id="SSF52091">
    <property type="entry name" value="SpoIIaa-like"/>
    <property type="match status" value="1"/>
</dbReference>
<dbReference type="Pfam" id="PF01740">
    <property type="entry name" value="STAS"/>
    <property type="match status" value="1"/>
</dbReference>
<comment type="caution">
    <text evidence="3">The sequence shown here is derived from an EMBL/GenBank/DDBJ whole genome shotgun (WGS) entry which is preliminary data.</text>
</comment>
<dbReference type="Proteomes" id="UP000318431">
    <property type="component" value="Unassembled WGS sequence"/>
</dbReference>
<dbReference type="RefSeq" id="WP_145647452.1">
    <property type="nucleotide sequence ID" value="NZ_VLLB01000001.1"/>
</dbReference>
<dbReference type="InterPro" id="IPR025751">
    <property type="entry name" value="RsbRD_N_dom"/>
</dbReference>
<reference evidence="3 4" key="1">
    <citation type="journal article" date="2015" name="Stand. Genomic Sci.">
        <title>Genomic Encyclopedia of Bacterial and Archaeal Type Strains, Phase III: the genomes of soil and plant-associated and newly described type strains.</title>
        <authorList>
            <person name="Whitman W.B."/>
            <person name="Woyke T."/>
            <person name="Klenk H.P."/>
            <person name="Zhou Y."/>
            <person name="Lilburn T.G."/>
            <person name="Beck B.J."/>
            <person name="De Vos P."/>
            <person name="Vandamme P."/>
            <person name="Eisen J.A."/>
            <person name="Garrity G."/>
            <person name="Hugenholtz P."/>
            <person name="Kyrpides N.C."/>
        </authorList>
    </citation>
    <scope>NUCLEOTIDE SEQUENCE [LARGE SCALE GENOMIC DNA]</scope>
    <source>
        <strain evidence="3 4">CGMCC 1.10822</strain>
    </source>
</reference>
<dbReference type="InterPro" id="IPR002645">
    <property type="entry name" value="STAS_dom"/>
</dbReference>
<keyword evidence="4" id="KW-1185">Reference proteome</keyword>
<gene>
    <name evidence="3" type="ORF">IP91_00787</name>
</gene>
<organism evidence="3 4">
    <name type="scientific">Pseudoduganella lurida</name>
    <dbReference type="NCBI Taxonomy" id="1036180"/>
    <lineage>
        <taxon>Bacteria</taxon>
        <taxon>Pseudomonadati</taxon>
        <taxon>Pseudomonadota</taxon>
        <taxon>Betaproteobacteria</taxon>
        <taxon>Burkholderiales</taxon>
        <taxon>Oxalobacteraceae</taxon>
        <taxon>Telluria group</taxon>
        <taxon>Pseudoduganella</taxon>
    </lineage>
</organism>
<dbReference type="InterPro" id="IPR051932">
    <property type="entry name" value="Bact_StressResp_Reg"/>
</dbReference>
<dbReference type="PROSITE" id="PS50801">
    <property type="entry name" value="STAS"/>
    <property type="match status" value="1"/>
</dbReference>
<feature type="domain" description="STAS" evidence="2">
    <location>
        <begin position="160"/>
        <end position="271"/>
    </location>
</feature>
<dbReference type="AlphaFoldDB" id="A0A562RM74"/>
<evidence type="ECO:0000256" key="1">
    <source>
        <dbReference type="ARBA" id="ARBA00022553"/>
    </source>
</evidence>
<evidence type="ECO:0000313" key="4">
    <source>
        <dbReference type="Proteomes" id="UP000318431"/>
    </source>
</evidence>